<keyword evidence="13" id="KW-0175">Coiled coil</keyword>
<dbReference type="PANTHER" id="PTHR13890:SF0">
    <property type="entry name" value="MAGNESIUM TRANSPORTER MRS2 HOMOLOG, MITOCHONDRIAL"/>
    <property type="match status" value="1"/>
</dbReference>
<dbReference type="HOGENOM" id="CLU_025144_1_2_1"/>
<dbReference type="GO" id="GO:0015095">
    <property type="term" value="F:magnesium ion transmembrane transporter activity"/>
    <property type="evidence" value="ECO:0007669"/>
    <property type="project" value="TreeGrafter"/>
</dbReference>
<dbReference type="InterPro" id="IPR039204">
    <property type="entry name" value="MRS2-like"/>
</dbReference>
<feature type="transmembrane region" description="Helical" evidence="12">
    <location>
        <begin position="283"/>
        <end position="301"/>
    </location>
</feature>
<dbReference type="AlphaFoldDB" id="A0A0C3QVP0"/>
<reference evidence="15" key="2">
    <citation type="submission" date="2015-01" db="EMBL/GenBank/DDBJ databases">
        <title>Evolutionary Origins and Diversification of the Mycorrhizal Mutualists.</title>
        <authorList>
            <consortium name="DOE Joint Genome Institute"/>
            <consortium name="Mycorrhizal Genomics Consortium"/>
            <person name="Kohler A."/>
            <person name="Kuo A."/>
            <person name="Nagy L.G."/>
            <person name="Floudas D."/>
            <person name="Copeland A."/>
            <person name="Barry K.W."/>
            <person name="Cichocki N."/>
            <person name="Veneault-Fourrey C."/>
            <person name="LaButti K."/>
            <person name="Lindquist E.A."/>
            <person name="Lipzen A."/>
            <person name="Lundell T."/>
            <person name="Morin E."/>
            <person name="Murat C."/>
            <person name="Riley R."/>
            <person name="Ohm R."/>
            <person name="Sun H."/>
            <person name="Tunlid A."/>
            <person name="Henrissat B."/>
            <person name="Grigoriev I.V."/>
            <person name="Hibbett D.S."/>
            <person name="Martin F."/>
        </authorList>
    </citation>
    <scope>NUCLEOTIDE SEQUENCE [LARGE SCALE GENOMIC DNA]</scope>
    <source>
        <strain evidence="15">MUT 4182</strain>
    </source>
</reference>
<dbReference type="GO" id="GO:0045016">
    <property type="term" value="P:mitochondrial magnesium ion transmembrane transport"/>
    <property type="evidence" value="ECO:0007669"/>
    <property type="project" value="TreeGrafter"/>
</dbReference>
<keyword evidence="15" id="KW-1185">Reference proteome</keyword>
<dbReference type="FunFam" id="2.40.128.330:FF:000002">
    <property type="entry name" value="Inner membrane magnesium transporter mrs2"/>
    <property type="match status" value="1"/>
</dbReference>
<reference evidence="14 15" key="1">
    <citation type="submission" date="2014-04" db="EMBL/GenBank/DDBJ databases">
        <authorList>
            <consortium name="DOE Joint Genome Institute"/>
            <person name="Kuo A."/>
            <person name="Girlanda M."/>
            <person name="Perotto S."/>
            <person name="Kohler A."/>
            <person name="Nagy L.G."/>
            <person name="Floudas D."/>
            <person name="Copeland A."/>
            <person name="Barry K.W."/>
            <person name="Cichocki N."/>
            <person name="Veneault-Fourrey C."/>
            <person name="LaButti K."/>
            <person name="Lindquist E.A."/>
            <person name="Lipzen A."/>
            <person name="Lundell T."/>
            <person name="Morin E."/>
            <person name="Murat C."/>
            <person name="Sun H."/>
            <person name="Tunlid A."/>
            <person name="Henrissat B."/>
            <person name="Grigoriev I.V."/>
            <person name="Hibbett D.S."/>
            <person name="Martin F."/>
            <person name="Nordberg H.P."/>
            <person name="Cantor M.N."/>
            <person name="Hua S.X."/>
        </authorList>
    </citation>
    <scope>NUCLEOTIDE SEQUENCE [LARGE SCALE GENOMIC DNA]</scope>
    <source>
        <strain evidence="14 15">MUT 4182</strain>
    </source>
</reference>
<name>A0A0C3QVP0_9AGAM</name>
<proteinExistence type="inferred from homology"/>
<comment type="similarity">
    <text evidence="2 12">Belongs to the CorA metal ion transporter (MIT) (TC 1.A.35) family.</text>
</comment>
<evidence type="ECO:0000256" key="4">
    <source>
        <dbReference type="ARBA" id="ARBA00022692"/>
    </source>
</evidence>
<evidence type="ECO:0000256" key="12">
    <source>
        <dbReference type="RuleBase" id="RU366042"/>
    </source>
</evidence>
<keyword evidence="10" id="KW-0496">Mitochondrion</keyword>
<feature type="coiled-coil region" evidence="13">
    <location>
        <begin position="187"/>
        <end position="250"/>
    </location>
</feature>
<evidence type="ECO:0000256" key="9">
    <source>
        <dbReference type="ARBA" id="ARBA00023065"/>
    </source>
</evidence>
<evidence type="ECO:0000256" key="3">
    <source>
        <dbReference type="ARBA" id="ARBA00022448"/>
    </source>
</evidence>
<accession>A0A0C3QVP0</accession>
<evidence type="ECO:0000256" key="1">
    <source>
        <dbReference type="ARBA" id="ARBA00004448"/>
    </source>
</evidence>
<evidence type="ECO:0000313" key="15">
    <source>
        <dbReference type="Proteomes" id="UP000054248"/>
    </source>
</evidence>
<dbReference type="Proteomes" id="UP000054248">
    <property type="component" value="Unassembled WGS sequence"/>
</dbReference>
<dbReference type="Gene3D" id="1.20.58.340">
    <property type="entry name" value="Magnesium transport protein CorA, transmembrane region"/>
    <property type="match status" value="1"/>
</dbReference>
<evidence type="ECO:0000256" key="10">
    <source>
        <dbReference type="ARBA" id="ARBA00023128"/>
    </source>
</evidence>
<evidence type="ECO:0000256" key="8">
    <source>
        <dbReference type="ARBA" id="ARBA00022989"/>
    </source>
</evidence>
<evidence type="ECO:0000256" key="5">
    <source>
        <dbReference type="ARBA" id="ARBA00022792"/>
    </source>
</evidence>
<keyword evidence="5 12" id="KW-0999">Mitochondrion inner membrane</keyword>
<comment type="subcellular location">
    <subcellularLocation>
        <location evidence="1 12">Mitochondrion inner membrane</location>
        <topology evidence="1 12">Multi-pass membrane protein</topology>
    </subcellularLocation>
</comment>
<dbReference type="EMBL" id="KN822946">
    <property type="protein sequence ID" value="KIO33711.1"/>
    <property type="molecule type" value="Genomic_DNA"/>
</dbReference>
<feature type="transmembrane region" description="Helical" evidence="12">
    <location>
        <begin position="313"/>
        <end position="334"/>
    </location>
</feature>
<evidence type="ECO:0000256" key="2">
    <source>
        <dbReference type="ARBA" id="ARBA00009765"/>
    </source>
</evidence>
<evidence type="ECO:0000256" key="7">
    <source>
        <dbReference type="ARBA" id="ARBA00022946"/>
    </source>
</evidence>
<keyword evidence="4 12" id="KW-0812">Transmembrane</keyword>
<evidence type="ECO:0000256" key="13">
    <source>
        <dbReference type="SAM" id="Coils"/>
    </source>
</evidence>
<keyword evidence="3 12" id="KW-0813">Transport</keyword>
<dbReference type="GO" id="GO:0005743">
    <property type="term" value="C:mitochondrial inner membrane"/>
    <property type="evidence" value="ECO:0007669"/>
    <property type="project" value="UniProtKB-SubCell"/>
</dbReference>
<gene>
    <name evidence="14" type="ORF">M407DRAFT_65188</name>
</gene>
<dbReference type="OrthoDB" id="10251508at2759"/>
<keyword evidence="9 12" id="KW-0406">Ion transport</keyword>
<sequence>MGELSEAEEEAARSAILDRALKMRQPSELPLRCTILDVNGNVKTISGRFKKSDLCTEHRLNPRDLRKIDVPNLVPTILVRKEGILINVLHIRALIKADTVILFDTYGSTETRLHSIFLYHLEGNLKTKSTGLPYEFLALDSILLSVLSALEAEMVFMRHLVGGLLAELEEDIDRDKFKKLLHYSRRLTAFQNRAKLVQQALDEVLEQDEDLAAMYLSDKKAGTPRAISNHEELEVLLESYSKQVEEIVNESETTITNVQSTQEIVELILDSNRNALLALDLKISIATMGIGFGALVASFFGMNLTSHMEDHPYAFAGITGMAALCSVGISYLGIRTLHKIRRGGLSTSNGHPSAKRGSWKRNQMIGLQLARLHAVGKDRWLSQ</sequence>
<organism evidence="14 15">
    <name type="scientific">Tulasnella calospora MUT 4182</name>
    <dbReference type="NCBI Taxonomy" id="1051891"/>
    <lineage>
        <taxon>Eukaryota</taxon>
        <taxon>Fungi</taxon>
        <taxon>Dikarya</taxon>
        <taxon>Basidiomycota</taxon>
        <taxon>Agaricomycotina</taxon>
        <taxon>Agaricomycetes</taxon>
        <taxon>Cantharellales</taxon>
        <taxon>Tulasnellaceae</taxon>
        <taxon>Tulasnella</taxon>
    </lineage>
</organism>
<keyword evidence="7" id="KW-0809">Transit peptide</keyword>
<dbReference type="STRING" id="1051891.A0A0C3QVP0"/>
<keyword evidence="6 12" id="KW-0460">Magnesium</keyword>
<keyword evidence="11 12" id="KW-0472">Membrane</keyword>
<evidence type="ECO:0000256" key="6">
    <source>
        <dbReference type="ARBA" id="ARBA00022842"/>
    </source>
</evidence>
<dbReference type="Gene3D" id="2.40.128.330">
    <property type="match status" value="1"/>
</dbReference>
<dbReference type="PANTHER" id="PTHR13890">
    <property type="entry name" value="RNA SPLICING PROTEIN MRS2, MITOCHONDRIAL"/>
    <property type="match status" value="1"/>
</dbReference>
<dbReference type="CDD" id="cd12823">
    <property type="entry name" value="Mrs2_Mfm1p-like"/>
    <property type="match status" value="1"/>
</dbReference>
<evidence type="ECO:0000313" key="14">
    <source>
        <dbReference type="EMBL" id="KIO33711.1"/>
    </source>
</evidence>
<dbReference type="Pfam" id="PF22099">
    <property type="entry name" value="MRS2-like"/>
    <property type="match status" value="1"/>
</dbReference>
<keyword evidence="8 12" id="KW-1133">Transmembrane helix</keyword>
<protein>
    <recommendedName>
        <fullName evidence="12">Magnesium transporter</fullName>
    </recommendedName>
</protein>
<evidence type="ECO:0000256" key="11">
    <source>
        <dbReference type="ARBA" id="ARBA00023136"/>
    </source>
</evidence>